<dbReference type="Gene3D" id="3.30.1330.40">
    <property type="entry name" value="RutC-like"/>
    <property type="match status" value="1"/>
</dbReference>
<dbReference type="InterPro" id="IPR038743">
    <property type="entry name" value="YjgH-like"/>
</dbReference>
<dbReference type="EMBL" id="JAHBOM010000054">
    <property type="protein sequence ID" value="MBU8827724.1"/>
    <property type="molecule type" value="Genomic_DNA"/>
</dbReference>
<dbReference type="Pfam" id="PF01042">
    <property type="entry name" value="Ribonuc_L-PSP"/>
    <property type="match status" value="1"/>
</dbReference>
<gene>
    <name evidence="1" type="ORF">KL859_33280</name>
</gene>
<proteinExistence type="predicted"/>
<name>A0ABS6I1A1_MYCGD</name>
<dbReference type="PANTHER" id="PTHR11803">
    <property type="entry name" value="2-IMINOBUTANOATE/2-IMINOPROPANOATE DEAMINASE RIDA"/>
    <property type="match status" value="1"/>
</dbReference>
<dbReference type="SUPFAM" id="SSF55298">
    <property type="entry name" value="YjgF-like"/>
    <property type="match status" value="1"/>
</dbReference>
<organism evidence="1 2">
    <name type="scientific">Mycolicibacterium goodii</name>
    <name type="common">Mycobacterium goodii</name>
    <dbReference type="NCBI Taxonomy" id="134601"/>
    <lineage>
        <taxon>Bacteria</taxon>
        <taxon>Bacillati</taxon>
        <taxon>Actinomycetota</taxon>
        <taxon>Actinomycetes</taxon>
        <taxon>Mycobacteriales</taxon>
        <taxon>Mycobacteriaceae</taxon>
        <taxon>Mycolicibacterium</taxon>
    </lineage>
</organism>
<reference evidence="1 2" key="1">
    <citation type="submission" date="2021-05" db="EMBL/GenBank/DDBJ databases">
        <title>Draft Genome Sequences of Clinical Respiratory Isolates of Mycobacterium goodii Recovered in Ireland.</title>
        <authorList>
            <person name="Flanagan P.R."/>
            <person name="Mok S."/>
            <person name="Roycroft E."/>
            <person name="Rogers T.R."/>
            <person name="Fitzgibbon M."/>
        </authorList>
    </citation>
    <scope>NUCLEOTIDE SEQUENCE [LARGE SCALE GENOMIC DNA]</scope>
    <source>
        <strain evidence="1 2">14IE55</strain>
    </source>
</reference>
<sequence length="129" mass="14046">MKSIVPAEMQDTYATYHYSPGMLSGDLLFISGQIGVDENGAVPESPATQARNAFTSMQTVLREAGLDFADVVSITTHHVGSVQSIFDWFPEVKDEFLHDPYPCWTAIGVTELAIPGLVIEISAIARSRT</sequence>
<accession>A0ABS6I1A1</accession>
<comment type="caution">
    <text evidence="1">The sequence shown here is derived from an EMBL/GenBank/DDBJ whole genome shotgun (WGS) entry which is preliminary data.</text>
</comment>
<dbReference type="InterPro" id="IPR035959">
    <property type="entry name" value="RutC-like_sf"/>
</dbReference>
<keyword evidence="2" id="KW-1185">Reference proteome</keyword>
<dbReference type="InterPro" id="IPR006175">
    <property type="entry name" value="YjgF/YER057c/UK114"/>
</dbReference>
<dbReference type="PANTHER" id="PTHR11803:SF44">
    <property type="entry name" value="RUTC FAMILY PROTEIN YJGH"/>
    <property type="match status" value="1"/>
</dbReference>
<protein>
    <submittedName>
        <fullName evidence="1">RidA family protein</fullName>
    </submittedName>
</protein>
<evidence type="ECO:0000313" key="1">
    <source>
        <dbReference type="EMBL" id="MBU8827724.1"/>
    </source>
</evidence>
<evidence type="ECO:0000313" key="2">
    <source>
        <dbReference type="Proteomes" id="UP000696413"/>
    </source>
</evidence>
<dbReference type="CDD" id="cd02198">
    <property type="entry name" value="YjgH_like"/>
    <property type="match status" value="1"/>
</dbReference>
<dbReference type="Proteomes" id="UP000696413">
    <property type="component" value="Unassembled WGS sequence"/>
</dbReference>